<protein>
    <submittedName>
        <fullName evidence="2">Uncharacterized protein</fullName>
    </submittedName>
</protein>
<keyword evidence="3" id="KW-1185">Reference proteome</keyword>
<name>A0A286F914_9BACT</name>
<reference evidence="3" key="1">
    <citation type="submission" date="2017-09" db="EMBL/GenBank/DDBJ databases">
        <authorList>
            <person name="Varghese N."/>
            <person name="Submissions S."/>
        </authorList>
    </citation>
    <scope>NUCLEOTIDE SEQUENCE [LARGE SCALE GENOMIC DNA]</scope>
    <source>
        <strain evidence="3">DSM 29961</strain>
    </source>
</reference>
<dbReference type="OrthoDB" id="950437at2"/>
<dbReference type="EMBL" id="OCNH01000001">
    <property type="protein sequence ID" value="SOD79682.1"/>
    <property type="molecule type" value="Genomic_DNA"/>
</dbReference>
<gene>
    <name evidence="2" type="ORF">SAMN06269250_1052</name>
</gene>
<evidence type="ECO:0000313" key="3">
    <source>
        <dbReference type="Proteomes" id="UP000219452"/>
    </source>
</evidence>
<proteinExistence type="predicted"/>
<accession>A0A286F914</accession>
<evidence type="ECO:0000256" key="1">
    <source>
        <dbReference type="SAM" id="MobiDB-lite"/>
    </source>
</evidence>
<feature type="region of interest" description="Disordered" evidence="1">
    <location>
        <begin position="195"/>
        <end position="217"/>
    </location>
</feature>
<evidence type="ECO:0000313" key="2">
    <source>
        <dbReference type="EMBL" id="SOD79682.1"/>
    </source>
</evidence>
<dbReference type="AlphaFoldDB" id="A0A286F914"/>
<sequence length="217" mass="24755">MKHWLILLLLFQVNQLVAQATLVGLGTLRMTSTTPDSLNKNEFTEDDQSYVKGTIALPCTHIRSFKSKRAVVEGVVITNVNLYFYDNSLFKLSCDYSDNLERVFTKKYGLGTSQPTRRLSLCTKEKEKPLVLKITLWQQDDILALFNQSTGYTATCEPENKRRLDIASQRLQALASDCELRNTDQFIDEILNELRRQETQSGPTQESGKIKNTPEKL</sequence>
<organism evidence="2 3">
    <name type="scientific">Spirosoma fluviale</name>
    <dbReference type="NCBI Taxonomy" id="1597977"/>
    <lineage>
        <taxon>Bacteria</taxon>
        <taxon>Pseudomonadati</taxon>
        <taxon>Bacteroidota</taxon>
        <taxon>Cytophagia</taxon>
        <taxon>Cytophagales</taxon>
        <taxon>Cytophagaceae</taxon>
        <taxon>Spirosoma</taxon>
    </lineage>
</organism>
<dbReference type="Proteomes" id="UP000219452">
    <property type="component" value="Unassembled WGS sequence"/>
</dbReference>
<dbReference type="RefSeq" id="WP_097124721.1">
    <property type="nucleotide sequence ID" value="NZ_OCNH01000001.1"/>
</dbReference>
<feature type="compositionally biased region" description="Basic and acidic residues" evidence="1">
    <location>
        <begin position="208"/>
        <end position="217"/>
    </location>
</feature>